<dbReference type="EMBL" id="OY731398">
    <property type="protein sequence ID" value="CAJ1806474.1"/>
    <property type="molecule type" value="Genomic_DNA"/>
</dbReference>
<dbReference type="InterPro" id="IPR033132">
    <property type="entry name" value="GH_1_N_CS"/>
</dbReference>
<proteinExistence type="inferred from homology"/>
<dbReference type="GO" id="GO:0008422">
    <property type="term" value="F:beta-glucosidase activity"/>
    <property type="evidence" value="ECO:0007669"/>
    <property type="project" value="TreeGrafter"/>
</dbReference>
<evidence type="ECO:0000256" key="3">
    <source>
        <dbReference type="RuleBase" id="RU003690"/>
    </source>
</evidence>
<evidence type="ECO:0000313" key="5">
    <source>
        <dbReference type="Proteomes" id="UP001189624"/>
    </source>
</evidence>
<dbReference type="SUPFAM" id="SSF51445">
    <property type="entry name" value="(Trans)glycosidases"/>
    <property type="match status" value="1"/>
</dbReference>
<dbReference type="Proteomes" id="UP001189624">
    <property type="component" value="Chromosome 1"/>
</dbReference>
<keyword evidence="2" id="KW-0378">Hydrolase</keyword>
<evidence type="ECO:0000256" key="1">
    <source>
        <dbReference type="ARBA" id="ARBA00010838"/>
    </source>
</evidence>
<organism evidence="4 5">
    <name type="scientific">Sphenostylis stenocarpa</name>
    <dbReference type="NCBI Taxonomy" id="92480"/>
    <lineage>
        <taxon>Eukaryota</taxon>
        <taxon>Viridiplantae</taxon>
        <taxon>Streptophyta</taxon>
        <taxon>Embryophyta</taxon>
        <taxon>Tracheophyta</taxon>
        <taxon>Spermatophyta</taxon>
        <taxon>Magnoliopsida</taxon>
        <taxon>eudicotyledons</taxon>
        <taxon>Gunneridae</taxon>
        <taxon>Pentapetalae</taxon>
        <taxon>rosids</taxon>
        <taxon>fabids</taxon>
        <taxon>Fabales</taxon>
        <taxon>Fabaceae</taxon>
        <taxon>Papilionoideae</taxon>
        <taxon>50 kb inversion clade</taxon>
        <taxon>NPAAA clade</taxon>
        <taxon>indigoferoid/millettioid clade</taxon>
        <taxon>Phaseoleae</taxon>
        <taxon>Sphenostylis</taxon>
    </lineage>
</organism>
<gene>
    <name evidence="4" type="ORF">AYBTSS11_LOCUS779</name>
</gene>
<dbReference type="Gene3D" id="3.20.20.80">
    <property type="entry name" value="Glycosidases"/>
    <property type="match status" value="1"/>
</dbReference>
<comment type="similarity">
    <text evidence="1 3">Belongs to the glycosyl hydrolase 1 family.</text>
</comment>
<dbReference type="AlphaFoldDB" id="A0AA86V179"/>
<dbReference type="PRINTS" id="PR00131">
    <property type="entry name" value="GLHYDRLASE1"/>
</dbReference>
<dbReference type="Gramene" id="rna-AYBTSS11_LOCUS779">
    <property type="protein sequence ID" value="CAJ1806474.1"/>
    <property type="gene ID" value="gene-AYBTSS11_LOCUS779"/>
</dbReference>
<protein>
    <recommendedName>
        <fullName evidence="6">Beta-glucosidase</fullName>
    </recommendedName>
</protein>
<accession>A0AA86V179</accession>
<reference evidence="4" key="1">
    <citation type="submission" date="2023-10" db="EMBL/GenBank/DDBJ databases">
        <authorList>
            <person name="Domelevo Entfellner J.-B."/>
        </authorList>
    </citation>
    <scope>NUCLEOTIDE SEQUENCE</scope>
</reference>
<keyword evidence="5" id="KW-1185">Reference proteome</keyword>
<dbReference type="InterPro" id="IPR017853">
    <property type="entry name" value="GH"/>
</dbReference>
<evidence type="ECO:0008006" key="6">
    <source>
        <dbReference type="Google" id="ProtNLM"/>
    </source>
</evidence>
<dbReference type="GO" id="GO:0005975">
    <property type="term" value="P:carbohydrate metabolic process"/>
    <property type="evidence" value="ECO:0007669"/>
    <property type="project" value="InterPro"/>
</dbReference>
<dbReference type="PANTHER" id="PTHR10353:SF208">
    <property type="entry name" value="GLYCOSIDE HYDROLASE FAMILY 1 PROTEIN"/>
    <property type="match status" value="1"/>
</dbReference>
<dbReference type="PANTHER" id="PTHR10353">
    <property type="entry name" value="GLYCOSYL HYDROLASE"/>
    <property type="match status" value="1"/>
</dbReference>
<evidence type="ECO:0000256" key="2">
    <source>
        <dbReference type="ARBA" id="ARBA00022801"/>
    </source>
</evidence>
<dbReference type="FunFam" id="3.20.20.80:FF:000022">
    <property type="entry name" value="Beta-glucosidase 11"/>
    <property type="match status" value="1"/>
</dbReference>
<dbReference type="PROSITE" id="PS00653">
    <property type="entry name" value="GLYCOSYL_HYDROL_F1_2"/>
    <property type="match status" value="1"/>
</dbReference>
<sequence>MLKPDLWTCITAVQAPRHVWNLGEVVVAVEAREILTHSLRQPKLSDMISDFLKGKPMITKQTQKNARLFPSTAHTLHRDEFAPDFVFGASTSAYQVEGAANEDGRKPSTWDTFAHSGNKYVGDGDVACDQYHRYKEDVQLMVDMGLEAYRFSISWSRLIPDGRGLVNPKGIQPHVTLLHFDIPQILEDEYEGWLSRSVVQDFTAYADVCFREFGDRVKHWTTVNEANAYAIFGYDVGISPPQRCSPSSLVNCSKGNSSTEPYLAAHHMLLAHASAARLYRKKYQAIQRGVIGLNIISFGYVPKTNSTDDVRAAQRARDFNIGWFLDPITFGDYPDIMRKNAGSRLPYFTKKESNMIRNSIDFLGLNFYFSFYVKNNPGNLQNEDRDFIADIAMESERILREDTAPDEVPITPDIFLGVLDSIKKAYGNIPIYIHENGQKTPHNSSLEDLSRVKFLQAYIGSLVDALRSGSNVKGYFVWSFMDAYELVGGYEQSYGLYYVDMNDPNLRRQPKLSAEWYSNFLKRKPLDSKITKEIAKNVLSHDTLLHNTT</sequence>
<name>A0AA86V179_9FABA</name>
<dbReference type="InterPro" id="IPR001360">
    <property type="entry name" value="Glyco_hydro_1"/>
</dbReference>
<dbReference type="Pfam" id="PF00232">
    <property type="entry name" value="Glyco_hydro_1"/>
    <property type="match status" value="1"/>
</dbReference>
<evidence type="ECO:0000313" key="4">
    <source>
        <dbReference type="EMBL" id="CAJ1806474.1"/>
    </source>
</evidence>